<proteinExistence type="inferred from homology"/>
<dbReference type="InterPro" id="IPR053888">
    <property type="entry name" value="MRM3-like_sub_bind"/>
</dbReference>
<organism evidence="5 6">
    <name type="scientific">Companilactobacillus suantsaicola</name>
    <dbReference type="NCBI Taxonomy" id="2487723"/>
    <lineage>
        <taxon>Bacteria</taxon>
        <taxon>Bacillati</taxon>
        <taxon>Bacillota</taxon>
        <taxon>Bacilli</taxon>
        <taxon>Lactobacillales</taxon>
        <taxon>Lactobacillaceae</taxon>
        <taxon>Companilactobacillus</taxon>
    </lineage>
</organism>
<dbReference type="GO" id="GO:0005737">
    <property type="term" value="C:cytoplasm"/>
    <property type="evidence" value="ECO:0007669"/>
    <property type="project" value="UniProtKB-ARBA"/>
</dbReference>
<dbReference type="CDD" id="cd18095">
    <property type="entry name" value="SpoU-like_rRNA-MTase"/>
    <property type="match status" value="1"/>
</dbReference>
<dbReference type="EMBL" id="RKLY01000006">
    <property type="protein sequence ID" value="TGD24285.1"/>
    <property type="molecule type" value="Genomic_DNA"/>
</dbReference>
<dbReference type="SUPFAM" id="SSF75217">
    <property type="entry name" value="alpha/beta knot"/>
    <property type="match status" value="1"/>
</dbReference>
<dbReference type="SUPFAM" id="SSF55315">
    <property type="entry name" value="L30e-like"/>
    <property type="match status" value="1"/>
</dbReference>
<comment type="caution">
    <text evidence="5">The sequence shown here is derived from an EMBL/GenBank/DDBJ whole genome shotgun (WGS) entry which is preliminary data.</text>
</comment>
<dbReference type="Gene3D" id="3.40.1280.10">
    <property type="match status" value="1"/>
</dbReference>
<dbReference type="GO" id="GO:0008173">
    <property type="term" value="F:RNA methyltransferase activity"/>
    <property type="evidence" value="ECO:0007669"/>
    <property type="project" value="InterPro"/>
</dbReference>
<comment type="similarity">
    <text evidence="1">Belongs to the class IV-like SAM-binding methyltransferase superfamily. RNA methyltransferase TrmH family.</text>
</comment>
<evidence type="ECO:0000256" key="3">
    <source>
        <dbReference type="ARBA" id="ARBA00022679"/>
    </source>
</evidence>
<dbReference type="GO" id="GO:0032259">
    <property type="term" value="P:methylation"/>
    <property type="evidence" value="ECO:0007669"/>
    <property type="project" value="UniProtKB-KW"/>
</dbReference>
<accession>A0A4Z0JQ25</accession>
<dbReference type="OrthoDB" id="9785673at2"/>
<evidence type="ECO:0000313" key="6">
    <source>
        <dbReference type="Proteomes" id="UP000298021"/>
    </source>
</evidence>
<sequence>MKYIESKKNDEIKQLKKLALTKNIRKTGTYVVEGFHLVREADQYEQEFVKLLVTEKYTEDRLVKKYHDIAVSISEDVAKELSETKTPQGIFAVLKVNNTDKISAINGKWVMLDDVQDPGNVGTIIRTADAAGYDGVITSLDTADFYQPKVQRSMQGSQFHLPIYRMNINDAITLAKESDLTIYGSEVNDQAKPYNELAKKDKFALIMGNEAHGVSQDVLNQADENIYIPILGQAESLNVAVAAGVLMYGLQTL</sequence>
<evidence type="ECO:0000256" key="1">
    <source>
        <dbReference type="ARBA" id="ARBA00007228"/>
    </source>
</evidence>
<gene>
    <name evidence="5" type="ORF">EGT49_03240</name>
</gene>
<dbReference type="SMART" id="SM00967">
    <property type="entry name" value="SpoU_sub_bind"/>
    <property type="match status" value="1"/>
</dbReference>
<evidence type="ECO:0000313" key="5">
    <source>
        <dbReference type="EMBL" id="TGD24285.1"/>
    </source>
</evidence>
<evidence type="ECO:0000256" key="2">
    <source>
        <dbReference type="ARBA" id="ARBA00022603"/>
    </source>
</evidence>
<dbReference type="InterPro" id="IPR029026">
    <property type="entry name" value="tRNA_m1G_MTases_N"/>
</dbReference>
<dbReference type="PANTHER" id="PTHR43191">
    <property type="entry name" value="RRNA METHYLTRANSFERASE 3"/>
    <property type="match status" value="1"/>
</dbReference>
<dbReference type="Gene3D" id="3.30.1330.30">
    <property type="match status" value="1"/>
</dbReference>
<keyword evidence="6" id="KW-1185">Reference proteome</keyword>
<protein>
    <submittedName>
        <fullName evidence="5">RNA methyltransferase</fullName>
    </submittedName>
</protein>
<feature type="domain" description="RNA 2-O ribose methyltransferase substrate binding" evidence="4">
    <location>
        <begin position="31"/>
        <end position="100"/>
    </location>
</feature>
<dbReference type="InterPro" id="IPR051259">
    <property type="entry name" value="rRNA_Methyltransferase"/>
</dbReference>
<dbReference type="AlphaFoldDB" id="A0A4Z0JQ25"/>
<name>A0A4Z0JQ25_9LACO</name>
<dbReference type="Proteomes" id="UP000298021">
    <property type="component" value="Unassembled WGS sequence"/>
</dbReference>
<reference evidence="5 6" key="1">
    <citation type="submission" date="2018-10" db="EMBL/GenBank/DDBJ databases">
        <title>Lactobacillus sp. R7 and Lactobacillus sp. R19 isolated from fermented mustard green product of Taiwan.</title>
        <authorList>
            <person name="Lin S.-T."/>
        </authorList>
    </citation>
    <scope>NUCLEOTIDE SEQUENCE [LARGE SCALE GENOMIC DNA]</scope>
    <source>
        <strain evidence="5 6">BCRC 81127</strain>
    </source>
</reference>
<dbReference type="InterPro" id="IPR001537">
    <property type="entry name" value="SpoU_MeTrfase"/>
</dbReference>
<dbReference type="InterPro" id="IPR029064">
    <property type="entry name" value="Ribosomal_eL30-like_sf"/>
</dbReference>
<keyword evidence="3 5" id="KW-0808">Transferase</keyword>
<evidence type="ECO:0000259" key="4">
    <source>
        <dbReference type="SMART" id="SM00967"/>
    </source>
</evidence>
<dbReference type="RefSeq" id="WP_135371525.1">
    <property type="nucleotide sequence ID" value="NZ_RKLY01000006.1"/>
</dbReference>
<keyword evidence="2 5" id="KW-0489">Methyltransferase</keyword>
<dbReference type="PANTHER" id="PTHR43191:SF2">
    <property type="entry name" value="RRNA METHYLTRANSFERASE 3, MITOCHONDRIAL"/>
    <property type="match status" value="1"/>
</dbReference>
<dbReference type="GO" id="GO:0003723">
    <property type="term" value="F:RNA binding"/>
    <property type="evidence" value="ECO:0007669"/>
    <property type="project" value="InterPro"/>
</dbReference>
<dbReference type="InterPro" id="IPR029028">
    <property type="entry name" value="Alpha/beta_knot_MTases"/>
</dbReference>
<dbReference type="InterPro" id="IPR013123">
    <property type="entry name" value="SpoU_subst-bd"/>
</dbReference>
<dbReference type="GO" id="GO:0006396">
    <property type="term" value="P:RNA processing"/>
    <property type="evidence" value="ECO:0007669"/>
    <property type="project" value="InterPro"/>
</dbReference>
<dbReference type="Pfam" id="PF00588">
    <property type="entry name" value="SpoU_methylase"/>
    <property type="match status" value="1"/>
</dbReference>
<dbReference type="Pfam" id="PF22435">
    <property type="entry name" value="MRM3-like_sub_bind"/>
    <property type="match status" value="1"/>
</dbReference>